<keyword evidence="3" id="KW-1185">Reference proteome</keyword>
<dbReference type="OrthoDB" id="10266265at2759"/>
<organism evidence="1 3">
    <name type="scientific">Vairimorpha apis BRL 01</name>
    <dbReference type="NCBI Taxonomy" id="1037528"/>
    <lineage>
        <taxon>Eukaryota</taxon>
        <taxon>Fungi</taxon>
        <taxon>Fungi incertae sedis</taxon>
        <taxon>Microsporidia</taxon>
        <taxon>Nosematidae</taxon>
        <taxon>Vairimorpha</taxon>
    </lineage>
</organism>
<dbReference type="HOGENOM" id="CLU_1305173_0_0_1"/>
<evidence type="ECO:0000313" key="1">
    <source>
        <dbReference type="EMBL" id="EQB60362.1"/>
    </source>
</evidence>
<dbReference type="Proteomes" id="UP000053780">
    <property type="component" value="Unassembled WGS sequence"/>
</dbReference>
<dbReference type="AlphaFoldDB" id="T0KYC8"/>
<gene>
    <name evidence="2" type="ORF">NAPIS_ORF00770</name>
    <name evidence="1" type="ORF">NAPIS_ORF02079</name>
</gene>
<reference evidence="1 3" key="2">
    <citation type="journal article" date="2013" name="BMC Genomics">
        <title>Genome sequencing and comparative genomics of honey bee microsporidia, Nosema apis reveal novel insights into host-parasite interactions.</title>
        <authorList>
            <person name="Chen Yp."/>
            <person name="Pettis J.S."/>
            <person name="Zhao Y."/>
            <person name="Liu X."/>
            <person name="Tallon L.J."/>
            <person name="Sadzewicz L.D."/>
            <person name="Li R."/>
            <person name="Zheng H."/>
            <person name="Huang S."/>
            <person name="Zhang X."/>
            <person name="Hamilton M.C."/>
            <person name="Pernal S.F."/>
            <person name="Melathopoulos A.P."/>
            <person name="Yan X."/>
            <person name="Evans J.D."/>
        </authorList>
    </citation>
    <scope>NUCLEOTIDE SEQUENCE [LARGE SCALE GENOMIC DNA]</scope>
    <source>
        <strain evidence="1 3">BRL 01</strain>
    </source>
</reference>
<name>T0KYC8_9MICR</name>
<accession>T0KYC8</accession>
<sequence length="211" mass="25652">MDVELIQNINNVIGEYIKTHSPKNLSDVARVIQSAQSTYQGIKKKTRKKSESFNNIEKKIESYNQELFSLIKYKDLTELKKPEIIKKARKIMKKYDKLLIRKGDFKIVESEINNRISIYEKKLECYEKRLEFRYTNRKFELYRGKFYRDIETVQFSINSNIKTDEVVKFWNNMWNKELLDKNDKYQEFLSDYVPKESQNQLEFINERFFMK</sequence>
<proteinExistence type="predicted"/>
<reference evidence="1" key="1">
    <citation type="submission" date="2012-12" db="EMBL/GenBank/DDBJ databases">
        <authorList>
            <person name="Chen Y.P."/>
            <person name="Pettis J.S."/>
            <person name="Zhao Y."/>
            <person name="Liu X."/>
            <person name="Tallon L.J."/>
            <person name="Sadzewicz L.D."/>
            <person name="Li R."/>
            <person name="Zheng H."/>
            <person name="Huang S."/>
            <person name="Zhang X."/>
            <person name="Hamilton M.C."/>
            <person name="Pernal S.F."/>
            <person name="Melathopoulos A.P."/>
            <person name="Yan X."/>
            <person name="Evans J.D."/>
        </authorList>
    </citation>
    <scope>NUCLEOTIDE SEQUENCE</scope>
    <source>
        <strain evidence="1">BRL 01</strain>
    </source>
</reference>
<evidence type="ECO:0000313" key="2">
    <source>
        <dbReference type="EMBL" id="EQB61653.1"/>
    </source>
</evidence>
<dbReference type="EMBL" id="KE647113">
    <property type="protein sequence ID" value="EQB61653.1"/>
    <property type="molecule type" value="Genomic_DNA"/>
</dbReference>
<protein>
    <submittedName>
        <fullName evidence="1">Uncharacterized protein</fullName>
    </submittedName>
</protein>
<evidence type="ECO:0000313" key="3">
    <source>
        <dbReference type="Proteomes" id="UP000053780"/>
    </source>
</evidence>
<dbReference type="VEuPathDB" id="MicrosporidiaDB:NAPIS_ORF02079"/>
<dbReference type="EMBL" id="KE647299">
    <property type="protein sequence ID" value="EQB60362.1"/>
    <property type="molecule type" value="Genomic_DNA"/>
</dbReference>
<dbReference type="VEuPathDB" id="MicrosporidiaDB:NAPIS_ORF00770"/>